<dbReference type="AlphaFoldDB" id="A0A5A9P0S4"/>
<evidence type="ECO:0000313" key="3">
    <source>
        <dbReference type="Proteomes" id="UP000324632"/>
    </source>
</evidence>
<name>A0A5A9P0S4_9TELE</name>
<proteinExistence type="predicted"/>
<dbReference type="EMBL" id="SOYY01000010">
    <property type="protein sequence ID" value="KAA0715672.1"/>
    <property type="molecule type" value="Genomic_DNA"/>
</dbReference>
<keyword evidence="3" id="KW-1185">Reference proteome</keyword>
<sequence>MESQSSNSTPPPARLHPAQIQGKEKYVRDTFREEAGLSDAQRVHIDESSWILLTSSNSSSSRFHEDFPDLMLEMCSLLGGIAAFKWDASPPGF</sequence>
<feature type="region of interest" description="Disordered" evidence="1">
    <location>
        <begin position="1"/>
        <end position="22"/>
    </location>
</feature>
<organism evidence="2 3">
    <name type="scientific">Triplophysa tibetana</name>
    <dbReference type="NCBI Taxonomy" id="1572043"/>
    <lineage>
        <taxon>Eukaryota</taxon>
        <taxon>Metazoa</taxon>
        <taxon>Chordata</taxon>
        <taxon>Craniata</taxon>
        <taxon>Vertebrata</taxon>
        <taxon>Euteleostomi</taxon>
        <taxon>Actinopterygii</taxon>
        <taxon>Neopterygii</taxon>
        <taxon>Teleostei</taxon>
        <taxon>Ostariophysi</taxon>
        <taxon>Cypriniformes</taxon>
        <taxon>Nemacheilidae</taxon>
        <taxon>Triplophysa</taxon>
    </lineage>
</organism>
<comment type="caution">
    <text evidence="2">The sequence shown here is derived from an EMBL/GenBank/DDBJ whole genome shotgun (WGS) entry which is preliminary data.</text>
</comment>
<dbReference type="Proteomes" id="UP000324632">
    <property type="component" value="Chromosome 10"/>
</dbReference>
<evidence type="ECO:0000313" key="2">
    <source>
        <dbReference type="EMBL" id="KAA0715672.1"/>
    </source>
</evidence>
<reference evidence="2 3" key="1">
    <citation type="journal article" date="2019" name="Mol. Ecol. Resour.">
        <title>Chromosome-level genome assembly of Triplophysa tibetana, a fish adapted to the harsh high-altitude environment of the Tibetan Plateau.</title>
        <authorList>
            <person name="Yang X."/>
            <person name="Liu H."/>
            <person name="Ma Z."/>
            <person name="Zou Y."/>
            <person name="Zou M."/>
            <person name="Mao Y."/>
            <person name="Li X."/>
            <person name="Wang H."/>
            <person name="Chen T."/>
            <person name="Wang W."/>
            <person name="Yang R."/>
        </authorList>
    </citation>
    <scope>NUCLEOTIDE SEQUENCE [LARGE SCALE GENOMIC DNA]</scope>
    <source>
        <strain evidence="2">TTIB1903HZAU</strain>
        <tissue evidence="2">Muscle</tissue>
    </source>
</reference>
<evidence type="ECO:0000256" key="1">
    <source>
        <dbReference type="SAM" id="MobiDB-lite"/>
    </source>
</evidence>
<protein>
    <submittedName>
        <fullName evidence="2">Uncharacterized protein</fullName>
    </submittedName>
</protein>
<gene>
    <name evidence="2" type="ORF">E1301_Tti008511</name>
</gene>
<accession>A0A5A9P0S4</accession>